<dbReference type="InterPro" id="IPR032584">
    <property type="entry name" value="DUF4913"/>
</dbReference>
<comment type="caution">
    <text evidence="2">The sequence shown here is derived from an EMBL/GenBank/DDBJ whole genome shotgun (WGS) entry which is preliminary data.</text>
</comment>
<feature type="region of interest" description="Disordered" evidence="1">
    <location>
        <begin position="165"/>
        <end position="186"/>
    </location>
</feature>
<evidence type="ECO:0000313" key="2">
    <source>
        <dbReference type="EMBL" id="MBB5997863.1"/>
    </source>
</evidence>
<protein>
    <recommendedName>
        <fullName evidence="4">DUF4913 domain-containing protein</fullName>
    </recommendedName>
</protein>
<evidence type="ECO:0000256" key="1">
    <source>
        <dbReference type="SAM" id="MobiDB-lite"/>
    </source>
</evidence>
<dbReference type="Pfam" id="PF16259">
    <property type="entry name" value="DUF4913"/>
    <property type="match status" value="1"/>
</dbReference>
<dbReference type="AlphaFoldDB" id="A0A841E9W2"/>
<organism evidence="2 3">
    <name type="scientific">Streptomonospora salina</name>
    <dbReference type="NCBI Taxonomy" id="104205"/>
    <lineage>
        <taxon>Bacteria</taxon>
        <taxon>Bacillati</taxon>
        <taxon>Actinomycetota</taxon>
        <taxon>Actinomycetes</taxon>
        <taxon>Streptosporangiales</taxon>
        <taxon>Nocardiopsidaceae</taxon>
        <taxon>Streptomonospora</taxon>
    </lineage>
</organism>
<dbReference type="Proteomes" id="UP000578077">
    <property type="component" value="Unassembled WGS sequence"/>
</dbReference>
<sequence length="186" mass="20457">MTSTDDRIATESGPTQDGLFERVAHLQNAMHRLGADVIRLQTQLTEIAAGPDPAPEQEEAAPATPFIFNMSREDYKGELADLVTWVNEFLVPVYVGAGEDLKGDADGRAAWCPVWWEHHEAVGRLHALRLAYRELSDTAVSGPSGPAVWHREHLDPALERLRSPRGPFAACSATKGHRRSARSEPT</sequence>
<evidence type="ECO:0008006" key="4">
    <source>
        <dbReference type="Google" id="ProtNLM"/>
    </source>
</evidence>
<accession>A0A841E9W2</accession>
<reference evidence="2 3" key="1">
    <citation type="submission" date="2020-08" db="EMBL/GenBank/DDBJ databases">
        <title>Sequencing the genomes of 1000 actinobacteria strains.</title>
        <authorList>
            <person name="Klenk H.-P."/>
        </authorList>
    </citation>
    <scope>NUCLEOTIDE SEQUENCE [LARGE SCALE GENOMIC DNA]</scope>
    <source>
        <strain evidence="2 3">DSM 44593</strain>
    </source>
</reference>
<gene>
    <name evidence="2" type="ORF">HNR25_001614</name>
</gene>
<proteinExistence type="predicted"/>
<evidence type="ECO:0000313" key="3">
    <source>
        <dbReference type="Proteomes" id="UP000578077"/>
    </source>
</evidence>
<dbReference type="EMBL" id="JACHLY010000001">
    <property type="protein sequence ID" value="MBB5997863.1"/>
    <property type="molecule type" value="Genomic_DNA"/>
</dbReference>
<dbReference type="RefSeq" id="WP_184634055.1">
    <property type="nucleotide sequence ID" value="NZ_BAABKT010000023.1"/>
</dbReference>
<keyword evidence="3" id="KW-1185">Reference proteome</keyword>
<name>A0A841E9W2_9ACTN</name>